<feature type="domain" description="N-acetyltransferase" evidence="1">
    <location>
        <begin position="33"/>
        <end position="216"/>
    </location>
</feature>
<protein>
    <submittedName>
        <fullName evidence="2">GNAT domain-containing protein</fullName>
    </submittedName>
</protein>
<evidence type="ECO:0000313" key="3">
    <source>
        <dbReference type="Proteomes" id="UP000758603"/>
    </source>
</evidence>
<dbReference type="GeneID" id="70130908"/>
<sequence length="227" mass="25467">MPETPETIKVRTTLPKRPLPSNSQRAVIKTARLTVRHFIQDDVHGIHILRTQPEVMVRTAVGLIDKDLAETQAKLDHFLPPKDEVTFNYAICLTETGETIGMGGMHRMESGFGWPEVGYMLKREHWGKGYATEFMKAFVESYWELEREEVDIDVDVMSVNVKENVQGVQTVPELLIAVVAVNNPGSLKVLEKTGFETFKTWTEPDSRAGFEGLDIALIGLAVTKEIA</sequence>
<dbReference type="PANTHER" id="PTHR43792:SF1">
    <property type="entry name" value="N-ACETYLTRANSFERASE DOMAIN-CONTAINING PROTEIN"/>
    <property type="match status" value="1"/>
</dbReference>
<dbReference type="Pfam" id="PF13302">
    <property type="entry name" value="Acetyltransf_3"/>
    <property type="match status" value="1"/>
</dbReference>
<dbReference type="InterPro" id="IPR016181">
    <property type="entry name" value="Acyl_CoA_acyltransferase"/>
</dbReference>
<dbReference type="SUPFAM" id="SSF55729">
    <property type="entry name" value="Acyl-CoA N-acyltransferases (Nat)"/>
    <property type="match status" value="1"/>
</dbReference>
<dbReference type="CDD" id="cd04301">
    <property type="entry name" value="NAT_SF"/>
    <property type="match status" value="1"/>
</dbReference>
<evidence type="ECO:0000259" key="1">
    <source>
        <dbReference type="PROSITE" id="PS51186"/>
    </source>
</evidence>
<dbReference type="OrthoDB" id="4072826at2759"/>
<organism evidence="2 3">
    <name type="scientific">Truncatella angustata</name>
    <dbReference type="NCBI Taxonomy" id="152316"/>
    <lineage>
        <taxon>Eukaryota</taxon>
        <taxon>Fungi</taxon>
        <taxon>Dikarya</taxon>
        <taxon>Ascomycota</taxon>
        <taxon>Pezizomycotina</taxon>
        <taxon>Sordariomycetes</taxon>
        <taxon>Xylariomycetidae</taxon>
        <taxon>Amphisphaeriales</taxon>
        <taxon>Sporocadaceae</taxon>
        <taxon>Truncatella</taxon>
    </lineage>
</organism>
<dbReference type="PROSITE" id="PS51186">
    <property type="entry name" value="GNAT"/>
    <property type="match status" value="1"/>
</dbReference>
<dbReference type="GO" id="GO:0016747">
    <property type="term" value="F:acyltransferase activity, transferring groups other than amino-acyl groups"/>
    <property type="evidence" value="ECO:0007669"/>
    <property type="project" value="InterPro"/>
</dbReference>
<evidence type="ECO:0000313" key="2">
    <source>
        <dbReference type="EMBL" id="KAH6657263.1"/>
    </source>
</evidence>
<proteinExistence type="predicted"/>
<keyword evidence="3" id="KW-1185">Reference proteome</keyword>
<dbReference type="PANTHER" id="PTHR43792">
    <property type="entry name" value="GNAT FAMILY, PUTATIVE (AFU_ORTHOLOGUE AFUA_3G00765)-RELATED-RELATED"/>
    <property type="match status" value="1"/>
</dbReference>
<comment type="caution">
    <text evidence="2">The sequence shown here is derived from an EMBL/GenBank/DDBJ whole genome shotgun (WGS) entry which is preliminary data.</text>
</comment>
<name>A0A9P8US64_9PEZI</name>
<dbReference type="Gene3D" id="3.40.630.30">
    <property type="match status" value="1"/>
</dbReference>
<dbReference type="AlphaFoldDB" id="A0A9P8US64"/>
<dbReference type="InterPro" id="IPR000182">
    <property type="entry name" value="GNAT_dom"/>
</dbReference>
<gene>
    <name evidence="2" type="ORF">BKA67DRAFT_554801</name>
</gene>
<dbReference type="Proteomes" id="UP000758603">
    <property type="component" value="Unassembled WGS sequence"/>
</dbReference>
<dbReference type="RefSeq" id="XP_045961497.1">
    <property type="nucleotide sequence ID" value="XM_046102016.1"/>
</dbReference>
<dbReference type="InterPro" id="IPR051531">
    <property type="entry name" value="N-acetyltransferase"/>
</dbReference>
<reference evidence="2" key="1">
    <citation type="journal article" date="2021" name="Nat. Commun.">
        <title>Genetic determinants of endophytism in the Arabidopsis root mycobiome.</title>
        <authorList>
            <person name="Mesny F."/>
            <person name="Miyauchi S."/>
            <person name="Thiergart T."/>
            <person name="Pickel B."/>
            <person name="Atanasova L."/>
            <person name="Karlsson M."/>
            <person name="Huettel B."/>
            <person name="Barry K.W."/>
            <person name="Haridas S."/>
            <person name="Chen C."/>
            <person name="Bauer D."/>
            <person name="Andreopoulos W."/>
            <person name="Pangilinan J."/>
            <person name="LaButti K."/>
            <person name="Riley R."/>
            <person name="Lipzen A."/>
            <person name="Clum A."/>
            <person name="Drula E."/>
            <person name="Henrissat B."/>
            <person name="Kohler A."/>
            <person name="Grigoriev I.V."/>
            <person name="Martin F.M."/>
            <person name="Hacquard S."/>
        </authorList>
    </citation>
    <scope>NUCLEOTIDE SEQUENCE</scope>
    <source>
        <strain evidence="2">MPI-SDFR-AT-0073</strain>
    </source>
</reference>
<dbReference type="EMBL" id="JAGPXC010000002">
    <property type="protein sequence ID" value="KAH6657263.1"/>
    <property type="molecule type" value="Genomic_DNA"/>
</dbReference>
<accession>A0A9P8US64</accession>